<dbReference type="STRING" id="91604.ID47_11205"/>
<accession>A0A077AX50</accession>
<feature type="chain" id="PRO_5001717468" description="Single Cache domain-containing protein" evidence="2">
    <location>
        <begin position="24"/>
        <end position="239"/>
    </location>
</feature>
<evidence type="ECO:0000256" key="1">
    <source>
        <dbReference type="SAM" id="MobiDB-lite"/>
    </source>
</evidence>
<gene>
    <name evidence="3" type="ORF">ID47_11205</name>
</gene>
<dbReference type="OrthoDB" id="9823132at2"/>
<name>A0A077AX50_9PROT</name>
<dbReference type="RefSeq" id="WP_038466380.1">
    <property type="nucleotide sequence ID" value="NZ_CP008941.1"/>
</dbReference>
<dbReference type="AlphaFoldDB" id="A0A077AX50"/>
<keyword evidence="4" id="KW-1185">Reference proteome</keyword>
<feature type="compositionally biased region" description="Basic residues" evidence="1">
    <location>
        <begin position="216"/>
        <end position="228"/>
    </location>
</feature>
<keyword evidence="2" id="KW-0732">Signal</keyword>
<dbReference type="Proteomes" id="UP000028926">
    <property type="component" value="Chromosome"/>
</dbReference>
<feature type="region of interest" description="Disordered" evidence="1">
    <location>
        <begin position="195"/>
        <end position="239"/>
    </location>
</feature>
<dbReference type="KEGG" id="paca:ID47_11205"/>
<feature type="signal peptide" evidence="2">
    <location>
        <begin position="1"/>
        <end position="23"/>
    </location>
</feature>
<feature type="compositionally biased region" description="Basic and acidic residues" evidence="1">
    <location>
        <begin position="229"/>
        <end position="239"/>
    </location>
</feature>
<evidence type="ECO:0008006" key="5">
    <source>
        <dbReference type="Google" id="ProtNLM"/>
    </source>
</evidence>
<reference evidence="3 4" key="1">
    <citation type="submission" date="2014-07" db="EMBL/GenBank/DDBJ databases">
        <title>Comparative genomic insights into amoeba endosymbionts belonging to the families of Holosporaceae and Candidatus Midichloriaceae within Rickettsiales.</title>
        <authorList>
            <person name="Wang Z."/>
            <person name="Wu M."/>
        </authorList>
    </citation>
    <scope>NUCLEOTIDE SEQUENCE [LARGE SCALE GENOMIC DNA]</scope>
    <source>
        <strain evidence="3">PRA3</strain>
    </source>
</reference>
<evidence type="ECO:0000313" key="3">
    <source>
        <dbReference type="EMBL" id="AIK97176.1"/>
    </source>
</evidence>
<dbReference type="EMBL" id="CP008941">
    <property type="protein sequence ID" value="AIK97176.1"/>
    <property type="molecule type" value="Genomic_DNA"/>
</dbReference>
<evidence type="ECO:0000256" key="2">
    <source>
        <dbReference type="SAM" id="SignalP"/>
    </source>
</evidence>
<feature type="compositionally biased region" description="Basic and acidic residues" evidence="1">
    <location>
        <begin position="202"/>
        <end position="215"/>
    </location>
</feature>
<sequence length="239" mass="25983">MKKSMKLALAATVLISGISTALAGNQQTADEARDRMEMLTKLFQAKGLNSFSFLNGHDGAGEGKNRENQAGLQWAELTKSDDRKGHIICVENGNYAVNQLQPTKVGSDTMSGANTWRDGQGMPLTQKIIDALRNSSNGKAVVNYVETTSGVDNERQGKASEEKFELLAYSSAAILGKKNDSGSKFFCAVRYQQFEPTDESDSDRTSKPDHMEAKGKHAHKHHAKKHAKKAEAKQDAPAA</sequence>
<dbReference type="eggNOG" id="ENOG5031BD4">
    <property type="taxonomic scope" value="Bacteria"/>
</dbReference>
<proteinExistence type="predicted"/>
<evidence type="ECO:0000313" key="4">
    <source>
        <dbReference type="Proteomes" id="UP000028926"/>
    </source>
</evidence>
<organism evidence="3 4">
    <name type="scientific">Candidatus Odyssella acanthamoebae</name>
    <dbReference type="NCBI Taxonomy" id="91604"/>
    <lineage>
        <taxon>Bacteria</taxon>
        <taxon>Pseudomonadati</taxon>
        <taxon>Pseudomonadota</taxon>
        <taxon>Alphaproteobacteria</taxon>
        <taxon>Holosporales</taxon>
        <taxon>Candidatus Paracaedibacteraceae</taxon>
        <taxon>Candidatus Odyssella</taxon>
    </lineage>
</organism>
<dbReference type="HOGENOM" id="CLU_1159450_0_0_5"/>
<protein>
    <recommendedName>
        <fullName evidence="5">Single Cache domain-containing protein</fullName>
    </recommendedName>
</protein>